<dbReference type="RefSeq" id="WP_184619534.1">
    <property type="nucleotide sequence ID" value="NZ_JACHEX010000003.1"/>
</dbReference>
<organism evidence="11 12">
    <name type="scientific">Thermosipho japonicus</name>
    <dbReference type="NCBI Taxonomy" id="90323"/>
    <lineage>
        <taxon>Bacteria</taxon>
        <taxon>Thermotogati</taxon>
        <taxon>Thermotogota</taxon>
        <taxon>Thermotogae</taxon>
        <taxon>Thermotogales</taxon>
        <taxon>Fervidobacteriaceae</taxon>
        <taxon>Thermosipho</taxon>
    </lineage>
</organism>
<evidence type="ECO:0000313" key="12">
    <source>
        <dbReference type="Proteomes" id="UP000555828"/>
    </source>
</evidence>
<protein>
    <recommendedName>
        <fullName evidence="1">RNA helicase</fullName>
        <ecNumber evidence="1">3.6.4.13</ecNumber>
    </recommendedName>
</protein>
<sequence length="516" mass="58955">MNFEDFNLSEKTLRAINEKGFESPTPVQEKVIPILLKKEKNLIVQAKTGTGKTAAFGIPLIELLENKGYVQAIILTPTRELALQVSEEINSLKRKKLKILPIYGGQSIQRQIDHLRKGVDIVVGTPGRILDHLERGTIDLSKVEYFILDEADEMLDMGFIDDVEKILKSTSDDKFFLMFSATIPKRIIDLAKKYIKNYEVIKIQDKQLTTNLTEQIYIELRESDKFEALCRIIDMEEEFYGMVFCRTKVEVDTVSSKLIERGYDAEALHGDFSQYQRERVLKKFREKKVNILVATDVAARGIDITGLTHVINYSIPLNPEHYVHRIGRTGRAGKEGVAITFVTPREYRQLFRIKKFSNAKIKEGKVPSVDQIIKTKAKKIKKQVVENNSKKHNIYYELAKELLNELPAEEVVATLLSMGYKSLNPESYSNISQISSRKEEVVRLFIALGKQSGINKKQLIDYIVKNTGISSKVISDITVLDKFSFITVPYREAEIILSVFKKRGRRSIVSKARARN</sequence>
<dbReference type="PANTHER" id="PTHR47963:SF8">
    <property type="entry name" value="ATP-DEPENDENT RNA HELICASE DEAD"/>
    <property type="match status" value="1"/>
</dbReference>
<dbReference type="EMBL" id="JACHEX010000003">
    <property type="protein sequence ID" value="MBB6062907.1"/>
    <property type="molecule type" value="Genomic_DNA"/>
</dbReference>
<dbReference type="Gene3D" id="3.40.50.300">
    <property type="entry name" value="P-loop containing nucleotide triphosphate hydrolases"/>
    <property type="match status" value="2"/>
</dbReference>
<dbReference type="Proteomes" id="UP000555828">
    <property type="component" value="Unassembled WGS sequence"/>
</dbReference>
<dbReference type="Pfam" id="PF00271">
    <property type="entry name" value="Helicase_C"/>
    <property type="match status" value="1"/>
</dbReference>
<comment type="similarity">
    <text evidence="7">Belongs to the DEAD box helicase family.</text>
</comment>
<keyword evidence="2 7" id="KW-0547">Nucleotide-binding</keyword>
<feature type="short sequence motif" description="Q motif" evidence="6">
    <location>
        <begin position="1"/>
        <end position="29"/>
    </location>
</feature>
<dbReference type="InterPro" id="IPR044742">
    <property type="entry name" value="DEAD/DEAH_RhlB"/>
</dbReference>
<dbReference type="SMART" id="SM00490">
    <property type="entry name" value="HELICc"/>
    <property type="match status" value="1"/>
</dbReference>
<dbReference type="Gene3D" id="3.30.70.330">
    <property type="match status" value="1"/>
</dbReference>
<dbReference type="CDD" id="cd00268">
    <property type="entry name" value="DEADc"/>
    <property type="match status" value="1"/>
</dbReference>
<evidence type="ECO:0000256" key="7">
    <source>
        <dbReference type="RuleBase" id="RU000492"/>
    </source>
</evidence>
<dbReference type="InterPro" id="IPR014014">
    <property type="entry name" value="RNA_helicase_DEAD_Q_motif"/>
</dbReference>
<dbReference type="InterPro" id="IPR001650">
    <property type="entry name" value="Helicase_C-like"/>
</dbReference>
<dbReference type="GO" id="GO:0003724">
    <property type="term" value="F:RNA helicase activity"/>
    <property type="evidence" value="ECO:0007669"/>
    <property type="project" value="UniProtKB-EC"/>
</dbReference>
<dbReference type="InterPro" id="IPR014001">
    <property type="entry name" value="Helicase_ATP-bd"/>
</dbReference>
<reference evidence="11 12" key="1">
    <citation type="submission" date="2020-08" db="EMBL/GenBank/DDBJ databases">
        <title>Genomic Encyclopedia of Type Strains, Phase IV (KMG-IV): sequencing the most valuable type-strain genomes for metagenomic binning, comparative biology and taxonomic classification.</title>
        <authorList>
            <person name="Goeker M."/>
        </authorList>
    </citation>
    <scope>NUCLEOTIDE SEQUENCE [LARGE SCALE GENOMIC DNA]</scope>
    <source>
        <strain evidence="11 12">DSM 13481</strain>
    </source>
</reference>
<dbReference type="InterPro" id="IPR012677">
    <property type="entry name" value="Nucleotide-bd_a/b_plait_sf"/>
</dbReference>
<dbReference type="PROSITE" id="PS51192">
    <property type="entry name" value="HELICASE_ATP_BIND_1"/>
    <property type="match status" value="1"/>
</dbReference>
<gene>
    <name evidence="11" type="ORF">HNP65_001359</name>
</gene>
<dbReference type="SUPFAM" id="SSF52540">
    <property type="entry name" value="P-loop containing nucleoside triphosphate hydrolases"/>
    <property type="match status" value="1"/>
</dbReference>
<name>A0A841GKI7_9BACT</name>
<feature type="domain" description="DEAD-box RNA helicase Q" evidence="10">
    <location>
        <begin position="1"/>
        <end position="29"/>
    </location>
</feature>
<dbReference type="PROSITE" id="PS51195">
    <property type="entry name" value="Q_MOTIF"/>
    <property type="match status" value="1"/>
</dbReference>
<dbReference type="Pfam" id="PF03880">
    <property type="entry name" value="DbpA"/>
    <property type="match status" value="1"/>
</dbReference>
<evidence type="ECO:0000256" key="6">
    <source>
        <dbReference type="PROSITE-ProRule" id="PRU00552"/>
    </source>
</evidence>
<dbReference type="InterPro" id="IPR050547">
    <property type="entry name" value="DEAD_box_RNA_helicases"/>
</dbReference>
<feature type="domain" description="Helicase C-terminal" evidence="9">
    <location>
        <begin position="212"/>
        <end position="373"/>
    </location>
</feature>
<proteinExistence type="inferred from homology"/>
<evidence type="ECO:0000256" key="1">
    <source>
        <dbReference type="ARBA" id="ARBA00012552"/>
    </source>
</evidence>
<evidence type="ECO:0000256" key="5">
    <source>
        <dbReference type="ARBA" id="ARBA00022840"/>
    </source>
</evidence>
<keyword evidence="12" id="KW-1185">Reference proteome</keyword>
<keyword evidence="5 7" id="KW-0067">ATP-binding</keyword>
<evidence type="ECO:0000313" key="11">
    <source>
        <dbReference type="EMBL" id="MBB6062907.1"/>
    </source>
</evidence>
<dbReference type="GO" id="GO:0005524">
    <property type="term" value="F:ATP binding"/>
    <property type="evidence" value="ECO:0007669"/>
    <property type="project" value="UniProtKB-KW"/>
</dbReference>
<dbReference type="CDD" id="cd12252">
    <property type="entry name" value="RRM_DbpA"/>
    <property type="match status" value="1"/>
</dbReference>
<dbReference type="InterPro" id="IPR027417">
    <property type="entry name" value="P-loop_NTPase"/>
</dbReference>
<dbReference type="GO" id="GO:0016787">
    <property type="term" value="F:hydrolase activity"/>
    <property type="evidence" value="ECO:0007669"/>
    <property type="project" value="UniProtKB-KW"/>
</dbReference>
<evidence type="ECO:0000259" key="9">
    <source>
        <dbReference type="PROSITE" id="PS51194"/>
    </source>
</evidence>
<keyword evidence="3 7" id="KW-0378">Hydrolase</keyword>
<comment type="caution">
    <text evidence="11">The sequence shown here is derived from an EMBL/GenBank/DDBJ whole genome shotgun (WGS) entry which is preliminary data.</text>
</comment>
<dbReference type="InterPro" id="IPR011545">
    <property type="entry name" value="DEAD/DEAH_box_helicase_dom"/>
</dbReference>
<dbReference type="GO" id="GO:0003723">
    <property type="term" value="F:RNA binding"/>
    <property type="evidence" value="ECO:0007669"/>
    <property type="project" value="TreeGrafter"/>
</dbReference>
<dbReference type="Pfam" id="PF00270">
    <property type="entry name" value="DEAD"/>
    <property type="match status" value="1"/>
</dbReference>
<evidence type="ECO:0000259" key="10">
    <source>
        <dbReference type="PROSITE" id="PS51195"/>
    </source>
</evidence>
<evidence type="ECO:0000256" key="2">
    <source>
        <dbReference type="ARBA" id="ARBA00022741"/>
    </source>
</evidence>
<evidence type="ECO:0000256" key="3">
    <source>
        <dbReference type="ARBA" id="ARBA00022801"/>
    </source>
</evidence>
<dbReference type="PANTHER" id="PTHR47963">
    <property type="entry name" value="DEAD-BOX ATP-DEPENDENT RNA HELICASE 47, MITOCHONDRIAL"/>
    <property type="match status" value="1"/>
</dbReference>
<dbReference type="InterPro" id="IPR000629">
    <property type="entry name" value="RNA-helicase_DEAD-box_CS"/>
</dbReference>
<dbReference type="PROSITE" id="PS00039">
    <property type="entry name" value="DEAD_ATP_HELICASE"/>
    <property type="match status" value="1"/>
</dbReference>
<keyword evidence="4 7" id="KW-0347">Helicase</keyword>
<dbReference type="EC" id="3.6.4.13" evidence="1"/>
<dbReference type="SMART" id="SM00487">
    <property type="entry name" value="DEXDc"/>
    <property type="match status" value="1"/>
</dbReference>
<feature type="domain" description="Helicase ATP-binding" evidence="8">
    <location>
        <begin position="33"/>
        <end position="201"/>
    </location>
</feature>
<dbReference type="PROSITE" id="PS51194">
    <property type="entry name" value="HELICASE_CTER"/>
    <property type="match status" value="1"/>
</dbReference>
<dbReference type="CDD" id="cd18787">
    <property type="entry name" value="SF2_C_DEAD"/>
    <property type="match status" value="1"/>
</dbReference>
<accession>A0A841GKI7</accession>
<evidence type="ECO:0000256" key="4">
    <source>
        <dbReference type="ARBA" id="ARBA00022806"/>
    </source>
</evidence>
<evidence type="ECO:0000259" key="8">
    <source>
        <dbReference type="PROSITE" id="PS51192"/>
    </source>
</evidence>
<dbReference type="InterPro" id="IPR005580">
    <property type="entry name" value="DbpA/CsdA_RNA-bd_dom"/>
</dbReference>
<dbReference type="AlphaFoldDB" id="A0A841GKI7"/>